<sequence>MRQGQILRNRMFAFNSRVTESVYKHWWKLREKIQSCLIRQNWTHYDAMSKDSNALFQERSDYILGKNNKGQRCKTRSMANVKCFENNFQTLKNMYKQQISALQISYELILREKLKLLDSIKDQAEFESNLNMMLQFNSDAAENNKMHLNEVQYSAHKRDQCYKQYLEIHQSIKLDKPKVLPQTSPIKEHGSPLRKPIGKLSKLPEFRTYSEIKRKELEMRKQQKNSENITSKVDSTVSAKLIPTIEKTTDDSLTPRKRGRPRKYSPIVQSSTNDTQVSSPKSNPFIISSENTSIQIPVYETEHQLLHQLEENLAIDDSLETQENIFKFNSPVRKIQQSTLDSSDRKGDSLLDSKDHFLSGLQSVRESLQEIQKQSISEERVAEGSQVKKISHVLISNETKKRAPVGKCEKRNPCQQLQIIKKVQKPNEASNTKTQIPLEQCINASSKVKQEHGLQPTQKIATNITENLKNLAASVNRLISQSNDDPEIIVIEDDSAENTNPQVIPKRPNFQPQRFIKYQHLKMPMQNLPLHFPQYIPYPLQNCYEIPVGAYYPHLPQYMLANTNQASSPMLQFPQQKMSFGKQLKQIINNTSIPQEAPSLPSKRKASPLQVRVEKPKIIQIDQIKEVSIPQVPIQPYNQNQSPYFQKLQESKSSSQTGDIDPQTLQSTSADSSGNAQSPILTDLKDKEQEFECEFGEIEKKSDPHNLRHLIGVNTEENTCIQTSDPRKRAIKYQYKQQQTFLKENSSSLFKQVTSRNQQFSNLLDKSKPKYLVQRQLNLQTGRVISAGH</sequence>
<feature type="region of interest" description="Disordered" evidence="1">
    <location>
        <begin position="592"/>
        <end position="611"/>
    </location>
</feature>
<gene>
    <name evidence="2" type="ORF">FGO68_gene4277</name>
</gene>
<organism evidence="2 3">
    <name type="scientific">Halteria grandinella</name>
    <dbReference type="NCBI Taxonomy" id="5974"/>
    <lineage>
        <taxon>Eukaryota</taxon>
        <taxon>Sar</taxon>
        <taxon>Alveolata</taxon>
        <taxon>Ciliophora</taxon>
        <taxon>Intramacronucleata</taxon>
        <taxon>Spirotrichea</taxon>
        <taxon>Stichotrichia</taxon>
        <taxon>Sporadotrichida</taxon>
        <taxon>Halteriidae</taxon>
        <taxon>Halteria</taxon>
    </lineage>
</organism>
<feature type="compositionally biased region" description="Polar residues" evidence="1">
    <location>
        <begin position="267"/>
        <end position="283"/>
    </location>
</feature>
<protein>
    <submittedName>
        <fullName evidence="2">Uncharacterized protein</fullName>
    </submittedName>
</protein>
<reference evidence="2" key="1">
    <citation type="submission" date="2019-06" db="EMBL/GenBank/DDBJ databases">
        <authorList>
            <person name="Zheng W."/>
        </authorList>
    </citation>
    <scope>NUCLEOTIDE SEQUENCE</scope>
    <source>
        <strain evidence="2">QDHG01</strain>
    </source>
</reference>
<name>A0A8J8P105_HALGN</name>
<proteinExistence type="predicted"/>
<accession>A0A8J8P105</accession>
<feature type="region of interest" description="Disordered" evidence="1">
    <location>
        <begin position="246"/>
        <end position="283"/>
    </location>
</feature>
<evidence type="ECO:0000256" key="1">
    <source>
        <dbReference type="SAM" id="MobiDB-lite"/>
    </source>
</evidence>
<dbReference type="EMBL" id="RRYP01002174">
    <property type="protein sequence ID" value="TNV85077.1"/>
    <property type="molecule type" value="Genomic_DNA"/>
</dbReference>
<keyword evidence="3" id="KW-1185">Reference proteome</keyword>
<comment type="caution">
    <text evidence="2">The sequence shown here is derived from an EMBL/GenBank/DDBJ whole genome shotgun (WGS) entry which is preliminary data.</text>
</comment>
<dbReference type="AlphaFoldDB" id="A0A8J8P105"/>
<evidence type="ECO:0000313" key="3">
    <source>
        <dbReference type="Proteomes" id="UP000785679"/>
    </source>
</evidence>
<feature type="region of interest" description="Disordered" evidence="1">
    <location>
        <begin position="646"/>
        <end position="681"/>
    </location>
</feature>
<dbReference type="Proteomes" id="UP000785679">
    <property type="component" value="Unassembled WGS sequence"/>
</dbReference>
<feature type="compositionally biased region" description="Polar residues" evidence="1">
    <location>
        <begin position="651"/>
        <end position="680"/>
    </location>
</feature>
<evidence type="ECO:0000313" key="2">
    <source>
        <dbReference type="EMBL" id="TNV85077.1"/>
    </source>
</evidence>